<keyword evidence="2" id="KW-1185">Reference proteome</keyword>
<dbReference type="Gene3D" id="1.10.510.10">
    <property type="entry name" value="Transferase(Phosphotransferase) domain 1"/>
    <property type="match status" value="1"/>
</dbReference>
<sequence>MFFEKEAIMHNNYLHVNLKRDVHIILMALRKTLIEYGMLAAKHGLLDAENKSSSDESRELISFTSGLSGYIVAVSELVHGSDMRLAKYEDDWCHVEEVMLEYRSYSRELVRAAHFRLPELDKLKEPIRNLAWLLHTTSFTDVRDDDLAALPNQLAIYTLRCLGYIDQPEQHQTIFIYQLPRLRPSQTRSRIMTLHDWINNVDPQAQQAPTKPSLGNRFFLAHALCLTLLNIHGSGWVHKNIWSRGIIIFPPAGPSSSSMNPRFVPYITSWGFSRPITGGTDLAADTEVEPNYYRHPVHQGYPETPFKVEHDIYALGVVLLEIGMSETVNCIFKKQMDKAAFKGRLLPPDMIKQALVETARAGLPSRMGDAYAMSVERCLRGDFGVVDDEENRAVLSAAFREMVIDTIAGGMKL</sequence>
<dbReference type="Proteomes" id="UP000738349">
    <property type="component" value="Unassembled WGS sequence"/>
</dbReference>
<protein>
    <recommendedName>
        <fullName evidence="3">Protein kinase domain-containing protein</fullName>
    </recommendedName>
</protein>
<proteinExistence type="predicted"/>
<evidence type="ECO:0000313" key="1">
    <source>
        <dbReference type="EMBL" id="KAH7117411.1"/>
    </source>
</evidence>
<dbReference type="OrthoDB" id="1911848at2759"/>
<dbReference type="AlphaFoldDB" id="A0A9P9DDU7"/>
<dbReference type="PANTHER" id="PTHR37542:SF1">
    <property type="entry name" value="PRION-INHIBITION AND PROPAGATION HELO DOMAIN-CONTAINING PROTEIN"/>
    <property type="match status" value="1"/>
</dbReference>
<dbReference type="InterPro" id="IPR011009">
    <property type="entry name" value="Kinase-like_dom_sf"/>
</dbReference>
<comment type="caution">
    <text evidence="1">The sequence shown here is derived from an EMBL/GenBank/DDBJ whole genome shotgun (WGS) entry which is preliminary data.</text>
</comment>
<gene>
    <name evidence="1" type="ORF">EDB81DRAFT_862019</name>
</gene>
<dbReference type="PANTHER" id="PTHR37542">
    <property type="entry name" value="HELO DOMAIN-CONTAINING PROTEIN-RELATED"/>
    <property type="match status" value="1"/>
</dbReference>
<accession>A0A9P9DDU7</accession>
<organism evidence="1 2">
    <name type="scientific">Dactylonectria macrodidyma</name>
    <dbReference type="NCBI Taxonomy" id="307937"/>
    <lineage>
        <taxon>Eukaryota</taxon>
        <taxon>Fungi</taxon>
        <taxon>Dikarya</taxon>
        <taxon>Ascomycota</taxon>
        <taxon>Pezizomycotina</taxon>
        <taxon>Sordariomycetes</taxon>
        <taxon>Hypocreomycetidae</taxon>
        <taxon>Hypocreales</taxon>
        <taxon>Nectriaceae</taxon>
        <taxon>Dactylonectria</taxon>
    </lineage>
</organism>
<reference evidence="1" key="1">
    <citation type="journal article" date="2021" name="Nat. Commun.">
        <title>Genetic determinants of endophytism in the Arabidopsis root mycobiome.</title>
        <authorList>
            <person name="Mesny F."/>
            <person name="Miyauchi S."/>
            <person name="Thiergart T."/>
            <person name="Pickel B."/>
            <person name="Atanasova L."/>
            <person name="Karlsson M."/>
            <person name="Huettel B."/>
            <person name="Barry K.W."/>
            <person name="Haridas S."/>
            <person name="Chen C."/>
            <person name="Bauer D."/>
            <person name="Andreopoulos W."/>
            <person name="Pangilinan J."/>
            <person name="LaButti K."/>
            <person name="Riley R."/>
            <person name="Lipzen A."/>
            <person name="Clum A."/>
            <person name="Drula E."/>
            <person name="Henrissat B."/>
            <person name="Kohler A."/>
            <person name="Grigoriev I.V."/>
            <person name="Martin F.M."/>
            <person name="Hacquard S."/>
        </authorList>
    </citation>
    <scope>NUCLEOTIDE SEQUENCE</scope>
    <source>
        <strain evidence="1">MPI-CAGE-AT-0147</strain>
    </source>
</reference>
<dbReference type="SUPFAM" id="SSF56112">
    <property type="entry name" value="Protein kinase-like (PK-like)"/>
    <property type="match status" value="1"/>
</dbReference>
<name>A0A9P9DDU7_9HYPO</name>
<dbReference type="EMBL" id="JAGMUV010000028">
    <property type="protein sequence ID" value="KAH7117411.1"/>
    <property type="molecule type" value="Genomic_DNA"/>
</dbReference>
<evidence type="ECO:0008006" key="3">
    <source>
        <dbReference type="Google" id="ProtNLM"/>
    </source>
</evidence>
<evidence type="ECO:0000313" key="2">
    <source>
        <dbReference type="Proteomes" id="UP000738349"/>
    </source>
</evidence>